<evidence type="ECO:0000256" key="4">
    <source>
        <dbReference type="ARBA" id="ARBA00022801"/>
    </source>
</evidence>
<sequence>MASTKQNRVRSMTGFGRGEASLGNNLLTVEVRTVNHRFLEISNRLPKGMLSLEHKLRGLLQDKLGRGKVNITVTWTQAEGDGAVAWDHQLAESYYRVLQEVRDKFEFREPVTLSHVLAHPNLLSSGEPHLEDAEAWKILQKVTTKAIEDLVSMRDNEGEALVRDLLPRLETIRTSLRAVEKRSPERAKEAREKLQKRVAELLDGEAEVDQDRLLIEASFQAERMDATEECTRLDSHLDQFKEVLEAGGQVGRKLNFLLQEMNREANTIGSKANDVSVAREVIQLKEEIEILREQIQNLE</sequence>
<dbReference type="GO" id="GO:0004521">
    <property type="term" value="F:RNA endonuclease activity"/>
    <property type="evidence" value="ECO:0007669"/>
    <property type="project" value="InterPro"/>
</dbReference>
<gene>
    <name evidence="8" type="ORF">HKN21_01580</name>
</gene>
<evidence type="ECO:0000259" key="6">
    <source>
        <dbReference type="Pfam" id="PF03755"/>
    </source>
</evidence>
<evidence type="ECO:0000259" key="7">
    <source>
        <dbReference type="Pfam" id="PF08340"/>
    </source>
</evidence>
<comment type="similarity">
    <text evidence="5">Belongs to the YicC/YloC family.</text>
</comment>
<comment type="cofactor">
    <cofactor evidence="1">
        <name>a divalent metal cation</name>
        <dbReference type="ChEBI" id="CHEBI:60240"/>
    </cofactor>
</comment>
<proteinExistence type="inferred from homology"/>
<dbReference type="Pfam" id="PF08340">
    <property type="entry name" value="YicC-like_C"/>
    <property type="match status" value="1"/>
</dbReference>
<feature type="domain" description="Endoribonuclease YicC-like N-terminal" evidence="6">
    <location>
        <begin position="9"/>
        <end position="161"/>
    </location>
</feature>
<keyword evidence="4" id="KW-0378">Hydrolase</keyword>
<evidence type="ECO:0000256" key="1">
    <source>
        <dbReference type="ARBA" id="ARBA00001968"/>
    </source>
</evidence>
<protein>
    <submittedName>
        <fullName evidence="8">YicC family protein</fullName>
    </submittedName>
</protein>
<accession>A0A7Y2EC29</accession>
<keyword evidence="2" id="KW-0540">Nuclease</keyword>
<keyword evidence="3" id="KW-0255">Endonuclease</keyword>
<feature type="domain" description="Endoribonuclease YicC-like C-terminal" evidence="7">
    <location>
        <begin position="179"/>
        <end position="299"/>
    </location>
</feature>
<name>A0A7Y2EC29_UNCEI</name>
<organism evidence="8 9">
    <name type="scientific">Eiseniibacteriota bacterium</name>
    <dbReference type="NCBI Taxonomy" id="2212470"/>
    <lineage>
        <taxon>Bacteria</taxon>
        <taxon>Candidatus Eiseniibacteriota</taxon>
    </lineage>
</organism>
<dbReference type="AlphaFoldDB" id="A0A7Y2EC29"/>
<dbReference type="NCBIfam" id="TIGR00255">
    <property type="entry name" value="YicC/YloC family endoribonuclease"/>
    <property type="match status" value="1"/>
</dbReference>
<dbReference type="Pfam" id="PF03755">
    <property type="entry name" value="YicC-like_N"/>
    <property type="match status" value="1"/>
</dbReference>
<dbReference type="InterPro" id="IPR013551">
    <property type="entry name" value="YicC-like_C"/>
</dbReference>
<dbReference type="GO" id="GO:0016787">
    <property type="term" value="F:hydrolase activity"/>
    <property type="evidence" value="ECO:0007669"/>
    <property type="project" value="UniProtKB-KW"/>
</dbReference>
<reference evidence="8 9" key="1">
    <citation type="submission" date="2020-03" db="EMBL/GenBank/DDBJ databases">
        <title>Metabolic flexibility allows generalist bacteria to become dominant in a frequently disturbed ecosystem.</title>
        <authorList>
            <person name="Chen Y.-J."/>
            <person name="Leung P.M."/>
            <person name="Bay S.K."/>
            <person name="Hugenholtz P."/>
            <person name="Kessler A.J."/>
            <person name="Shelley G."/>
            <person name="Waite D.W."/>
            <person name="Cook P.L."/>
            <person name="Greening C."/>
        </authorList>
    </citation>
    <scope>NUCLEOTIDE SEQUENCE [LARGE SCALE GENOMIC DNA]</scope>
    <source>
        <strain evidence="8">SS_bin_28</strain>
    </source>
</reference>
<evidence type="ECO:0000313" key="9">
    <source>
        <dbReference type="Proteomes" id="UP000547674"/>
    </source>
</evidence>
<dbReference type="InterPro" id="IPR005229">
    <property type="entry name" value="YicC/YloC-like"/>
</dbReference>
<evidence type="ECO:0000256" key="5">
    <source>
        <dbReference type="ARBA" id="ARBA00035648"/>
    </source>
</evidence>
<evidence type="ECO:0000313" key="8">
    <source>
        <dbReference type="EMBL" id="NNF05428.1"/>
    </source>
</evidence>
<evidence type="ECO:0000256" key="3">
    <source>
        <dbReference type="ARBA" id="ARBA00022759"/>
    </source>
</evidence>
<dbReference type="Proteomes" id="UP000547674">
    <property type="component" value="Unassembled WGS sequence"/>
</dbReference>
<evidence type="ECO:0000256" key="2">
    <source>
        <dbReference type="ARBA" id="ARBA00022722"/>
    </source>
</evidence>
<dbReference type="PANTHER" id="PTHR30636:SF3">
    <property type="entry name" value="UPF0701 PROTEIN YICC"/>
    <property type="match status" value="1"/>
</dbReference>
<dbReference type="EMBL" id="JABDJR010000056">
    <property type="protein sequence ID" value="NNF05428.1"/>
    <property type="molecule type" value="Genomic_DNA"/>
</dbReference>
<dbReference type="InterPro" id="IPR013527">
    <property type="entry name" value="YicC-like_N"/>
</dbReference>
<comment type="caution">
    <text evidence="8">The sequence shown here is derived from an EMBL/GenBank/DDBJ whole genome shotgun (WGS) entry which is preliminary data.</text>
</comment>
<dbReference type="PANTHER" id="PTHR30636">
    <property type="entry name" value="UPF0701 PROTEIN YICC"/>
    <property type="match status" value="1"/>
</dbReference>